<accession>A0ABN3V4L4</accession>
<proteinExistence type="predicted"/>
<comment type="caution">
    <text evidence="2">The sequence shown here is derived from an EMBL/GenBank/DDBJ whole genome shotgun (WGS) entry which is preliminary data.</text>
</comment>
<feature type="domain" description="Helix-turn-helix" evidence="1">
    <location>
        <begin position="7"/>
        <end position="57"/>
    </location>
</feature>
<name>A0ABN3V4L4_9PSEU</name>
<evidence type="ECO:0000259" key="1">
    <source>
        <dbReference type="Pfam" id="PF12728"/>
    </source>
</evidence>
<protein>
    <submittedName>
        <fullName evidence="2">Helix-turn-helix domain-containing protein</fullName>
    </submittedName>
</protein>
<dbReference type="InterPro" id="IPR041657">
    <property type="entry name" value="HTH_17"/>
</dbReference>
<organism evidence="2 3">
    <name type="scientific">Saccharopolyspora taberi</name>
    <dbReference type="NCBI Taxonomy" id="60895"/>
    <lineage>
        <taxon>Bacteria</taxon>
        <taxon>Bacillati</taxon>
        <taxon>Actinomycetota</taxon>
        <taxon>Actinomycetes</taxon>
        <taxon>Pseudonocardiales</taxon>
        <taxon>Pseudonocardiaceae</taxon>
        <taxon>Saccharopolyspora</taxon>
    </lineage>
</organism>
<keyword evidence="3" id="KW-1185">Reference proteome</keyword>
<dbReference type="SUPFAM" id="SSF46955">
    <property type="entry name" value="Putative DNA-binding domain"/>
    <property type="match status" value="1"/>
</dbReference>
<reference evidence="2 3" key="1">
    <citation type="journal article" date="2019" name="Int. J. Syst. Evol. Microbiol.">
        <title>The Global Catalogue of Microorganisms (GCM) 10K type strain sequencing project: providing services to taxonomists for standard genome sequencing and annotation.</title>
        <authorList>
            <consortium name="The Broad Institute Genomics Platform"/>
            <consortium name="The Broad Institute Genome Sequencing Center for Infectious Disease"/>
            <person name="Wu L."/>
            <person name="Ma J."/>
        </authorList>
    </citation>
    <scope>NUCLEOTIDE SEQUENCE [LARGE SCALE GENOMIC DNA]</scope>
    <source>
        <strain evidence="2 3">JCM 9383</strain>
    </source>
</reference>
<dbReference type="InterPro" id="IPR009061">
    <property type="entry name" value="DNA-bd_dom_put_sf"/>
</dbReference>
<evidence type="ECO:0000313" key="2">
    <source>
        <dbReference type="EMBL" id="GAA2778293.1"/>
    </source>
</evidence>
<dbReference type="RefSeq" id="WP_344678136.1">
    <property type="nucleotide sequence ID" value="NZ_BAAAUX010000005.1"/>
</dbReference>
<sequence length="62" mass="7443">MSGRREYLTIRDLCEELEISRDTFYRWRSTGRAPLCTKLPNGELRICRDDFESWLHNHKEAA</sequence>
<gene>
    <name evidence="2" type="ORF">GCM10010470_09410</name>
</gene>
<dbReference type="EMBL" id="BAAAUX010000005">
    <property type="protein sequence ID" value="GAA2778293.1"/>
    <property type="molecule type" value="Genomic_DNA"/>
</dbReference>
<dbReference type="Pfam" id="PF12728">
    <property type="entry name" value="HTH_17"/>
    <property type="match status" value="1"/>
</dbReference>
<evidence type="ECO:0000313" key="3">
    <source>
        <dbReference type="Proteomes" id="UP001500979"/>
    </source>
</evidence>
<dbReference type="Proteomes" id="UP001500979">
    <property type="component" value="Unassembled WGS sequence"/>
</dbReference>